<name>K2MT47_TRYCR</name>
<dbReference type="EMBL" id="AHKC01014697">
    <property type="protein sequence ID" value="EKF28854.1"/>
    <property type="molecule type" value="Genomic_DNA"/>
</dbReference>
<evidence type="ECO:0000256" key="1">
    <source>
        <dbReference type="SAM" id="Phobius"/>
    </source>
</evidence>
<comment type="caution">
    <text evidence="2">The sequence shown here is derived from an EMBL/GenBank/DDBJ whole genome shotgun (WGS) entry which is preliminary data.</text>
</comment>
<evidence type="ECO:0000313" key="3">
    <source>
        <dbReference type="Proteomes" id="UP000007350"/>
    </source>
</evidence>
<dbReference type="OrthoDB" id="10366730at2759"/>
<keyword evidence="3" id="KW-1185">Reference proteome</keyword>
<keyword evidence="1" id="KW-0472">Membrane</keyword>
<dbReference type="Proteomes" id="UP000007350">
    <property type="component" value="Unassembled WGS sequence"/>
</dbReference>
<proteinExistence type="predicted"/>
<sequence>MHPSSNVIPRKQLCACHAYECVWDACNVTDAGSGKEHTAGQRKQVKQNTIIILSCLVLRTKRDARKSPQLSAGTHSPHTILQPRVVYASADTASSSGAHTHAELLRLPSISRGRDGARVVVVVGASVVVVLGASGAVVVVVVFVVSGAFSCGFCADTESVTEIDAAVGLGESPADSEPPAPPRPCSELAGAVPKISCGAAFSSIPFNLPVSSFALGVAGPLDDPEPRGSPCSCSVEDLGI</sequence>
<dbReference type="AlphaFoldDB" id="K2MT47"/>
<gene>
    <name evidence="2" type="ORF">MOQ_007382</name>
</gene>
<reference evidence="2 3" key="1">
    <citation type="journal article" date="2012" name="BMC Genomics">
        <title>Comparative genomic analysis of human infective Trypanosoma cruzi lineages with the bat-restricted subspecies T. cruzi marinkellei.</title>
        <authorList>
            <person name="Franzen O."/>
            <person name="Talavera-Lopez C."/>
            <person name="Ochaya S."/>
            <person name="Butler C.E."/>
            <person name="Messenger L.A."/>
            <person name="Lewis M.D."/>
            <person name="Llewellyn M.S."/>
            <person name="Marinkelle C.J."/>
            <person name="Tyler K.M."/>
            <person name="Miles M.A."/>
            <person name="Andersson B."/>
        </authorList>
    </citation>
    <scope>NUCLEOTIDE SEQUENCE [LARGE SCALE GENOMIC DNA]</scope>
    <source>
        <strain evidence="2 3">B7</strain>
    </source>
</reference>
<keyword evidence="1" id="KW-1133">Transmembrane helix</keyword>
<evidence type="ECO:0000313" key="2">
    <source>
        <dbReference type="EMBL" id="EKF28854.1"/>
    </source>
</evidence>
<feature type="transmembrane region" description="Helical" evidence="1">
    <location>
        <begin position="119"/>
        <end position="145"/>
    </location>
</feature>
<organism evidence="2 3">
    <name type="scientific">Trypanosoma cruzi marinkellei</name>
    <dbReference type="NCBI Taxonomy" id="85056"/>
    <lineage>
        <taxon>Eukaryota</taxon>
        <taxon>Discoba</taxon>
        <taxon>Euglenozoa</taxon>
        <taxon>Kinetoplastea</taxon>
        <taxon>Metakinetoplastina</taxon>
        <taxon>Trypanosomatida</taxon>
        <taxon>Trypanosomatidae</taxon>
        <taxon>Trypanosoma</taxon>
        <taxon>Schizotrypanum</taxon>
    </lineage>
</organism>
<keyword evidence="1" id="KW-0812">Transmembrane</keyword>
<accession>K2MT47</accession>
<protein>
    <submittedName>
        <fullName evidence="2">Uncharacterized protein</fullName>
    </submittedName>
</protein>